<evidence type="ECO:0000256" key="1">
    <source>
        <dbReference type="SAM" id="MobiDB-lite"/>
    </source>
</evidence>
<name>A0ABD3QWL9_9STRA</name>
<dbReference type="Proteomes" id="UP001516023">
    <property type="component" value="Unassembled WGS sequence"/>
</dbReference>
<feature type="chain" id="PRO_5044783154" evidence="2">
    <location>
        <begin position="23"/>
        <end position="231"/>
    </location>
</feature>
<keyword evidence="4" id="KW-1185">Reference proteome</keyword>
<protein>
    <submittedName>
        <fullName evidence="3">Uncharacterized protein</fullName>
    </submittedName>
</protein>
<dbReference type="AlphaFoldDB" id="A0ABD3QWL9"/>
<dbReference type="EMBL" id="JABMIG020000005">
    <property type="protein sequence ID" value="KAL3804849.1"/>
    <property type="molecule type" value="Genomic_DNA"/>
</dbReference>
<organism evidence="3 4">
    <name type="scientific">Cyclotella cryptica</name>
    <dbReference type="NCBI Taxonomy" id="29204"/>
    <lineage>
        <taxon>Eukaryota</taxon>
        <taxon>Sar</taxon>
        <taxon>Stramenopiles</taxon>
        <taxon>Ochrophyta</taxon>
        <taxon>Bacillariophyta</taxon>
        <taxon>Coscinodiscophyceae</taxon>
        <taxon>Thalassiosirophycidae</taxon>
        <taxon>Stephanodiscales</taxon>
        <taxon>Stephanodiscaceae</taxon>
        <taxon>Cyclotella</taxon>
    </lineage>
</organism>
<feature type="signal peptide" evidence="2">
    <location>
        <begin position="1"/>
        <end position="22"/>
    </location>
</feature>
<reference evidence="3 4" key="1">
    <citation type="journal article" date="2020" name="G3 (Bethesda)">
        <title>Improved Reference Genome for Cyclotella cryptica CCMP332, a Model for Cell Wall Morphogenesis, Salinity Adaptation, and Lipid Production in Diatoms (Bacillariophyta).</title>
        <authorList>
            <person name="Roberts W.R."/>
            <person name="Downey K.M."/>
            <person name="Ruck E.C."/>
            <person name="Traller J.C."/>
            <person name="Alverson A.J."/>
        </authorList>
    </citation>
    <scope>NUCLEOTIDE SEQUENCE [LARGE SCALE GENOMIC DNA]</scope>
    <source>
        <strain evidence="3 4">CCMP332</strain>
    </source>
</reference>
<accession>A0ABD3QWL9</accession>
<feature type="region of interest" description="Disordered" evidence="1">
    <location>
        <begin position="132"/>
        <end position="167"/>
    </location>
</feature>
<evidence type="ECO:0000256" key="2">
    <source>
        <dbReference type="SAM" id="SignalP"/>
    </source>
</evidence>
<evidence type="ECO:0000313" key="4">
    <source>
        <dbReference type="Proteomes" id="UP001516023"/>
    </source>
</evidence>
<sequence>MQVGAIVIVGSLLRSCCWTGSGFVEQVGEVSGGMQKRCNADRCGFVADRSLLRATVFSVECGGERDRGPEQLPPIAVYDGRGGRDVDQHHCPITYTRTLRQLWLPLTSSMHAFEPVASKHTLQHYHTNTNTVTVYSPPAKQPQSPTSKNNNKNSHNSNNKSTPSVPNHRLIDKIAHQLYKSQEARYRGSWKLQLATSPPPSLWESGPPTFKPVPIFAFAMIDEDKLGNGIG</sequence>
<feature type="compositionally biased region" description="Low complexity" evidence="1">
    <location>
        <begin position="144"/>
        <end position="164"/>
    </location>
</feature>
<gene>
    <name evidence="3" type="ORF">HJC23_006621</name>
</gene>
<evidence type="ECO:0000313" key="3">
    <source>
        <dbReference type="EMBL" id="KAL3804849.1"/>
    </source>
</evidence>
<proteinExistence type="predicted"/>
<keyword evidence="2" id="KW-0732">Signal</keyword>
<comment type="caution">
    <text evidence="3">The sequence shown here is derived from an EMBL/GenBank/DDBJ whole genome shotgun (WGS) entry which is preliminary data.</text>
</comment>